<sequence>MPRLSRKHISKFHDYCKKEKKVDLVRLHTLDEYLEIDKNLITLGKAKKAKSLKRLKNGSTLLANVNDDTDETQTSHKRSESSNHPIKTVMPSDIESETNDGSKTVPILSRNKLVMELSDELHINVKDCRSVDHLGQVTLERKKEEEQSAEMVTKEKLNTDEDEKSQSVVRKEVPVNKDSTSLNLDEDTKGKVTLRPLETLFQHSSTHPTNNSSRLPFLITEVSTLVRNVDCVNEVALTNNKDQEQNITLVTKEKMPIGDDSSILNSNRKMDRKVRLKNLEALYQSCVKNPIKNFSKKFLPTFATKKPTQVTHVTRPTIKPDLREIRINNIQQGILKLNHHAALPSPTLPLQTTSVEKTSNDFNPHKSTISKNVLSHISAIGGQALIDQGKPFVIRLKPIGSEASLKRLCSSKKDDPSKINLTDSSPVRVQSVPNADFVKLVKTEASKPYGRTTHRPNNQRTQNIKLERIEKVFPVALKSSESQDLKLIETDNIDGDNEILGV</sequence>
<evidence type="ECO:0000313" key="1">
    <source>
        <dbReference type="EMBL" id="KAJ8667254.1"/>
    </source>
</evidence>
<gene>
    <name evidence="1" type="ORF">QAD02_008916</name>
</gene>
<organism evidence="1 2">
    <name type="scientific">Eretmocerus hayati</name>
    <dbReference type="NCBI Taxonomy" id="131215"/>
    <lineage>
        <taxon>Eukaryota</taxon>
        <taxon>Metazoa</taxon>
        <taxon>Ecdysozoa</taxon>
        <taxon>Arthropoda</taxon>
        <taxon>Hexapoda</taxon>
        <taxon>Insecta</taxon>
        <taxon>Pterygota</taxon>
        <taxon>Neoptera</taxon>
        <taxon>Endopterygota</taxon>
        <taxon>Hymenoptera</taxon>
        <taxon>Apocrita</taxon>
        <taxon>Proctotrupomorpha</taxon>
        <taxon>Chalcidoidea</taxon>
        <taxon>Aphelinidae</taxon>
        <taxon>Aphelininae</taxon>
        <taxon>Eretmocerus</taxon>
    </lineage>
</organism>
<accession>A0ACC2N7R7</accession>
<dbReference type="EMBL" id="CM056744">
    <property type="protein sequence ID" value="KAJ8667254.1"/>
    <property type="molecule type" value="Genomic_DNA"/>
</dbReference>
<reference evidence="1" key="1">
    <citation type="submission" date="2023-04" db="EMBL/GenBank/DDBJ databases">
        <title>A chromosome-level genome assembly of the parasitoid wasp Eretmocerus hayati.</title>
        <authorList>
            <person name="Zhong Y."/>
            <person name="Liu S."/>
            <person name="Liu Y."/>
        </authorList>
    </citation>
    <scope>NUCLEOTIDE SEQUENCE</scope>
    <source>
        <strain evidence="1">ZJU_SS_LIU_2023</strain>
    </source>
</reference>
<protein>
    <submittedName>
        <fullName evidence="1">Uncharacterized protein</fullName>
    </submittedName>
</protein>
<evidence type="ECO:0000313" key="2">
    <source>
        <dbReference type="Proteomes" id="UP001239111"/>
    </source>
</evidence>
<name>A0ACC2N7R7_9HYME</name>
<dbReference type="Proteomes" id="UP001239111">
    <property type="component" value="Chromosome 4"/>
</dbReference>
<keyword evidence="2" id="KW-1185">Reference proteome</keyword>
<comment type="caution">
    <text evidence="1">The sequence shown here is derived from an EMBL/GenBank/DDBJ whole genome shotgun (WGS) entry which is preliminary data.</text>
</comment>
<proteinExistence type="predicted"/>